<dbReference type="Proteomes" id="UP000053342">
    <property type="component" value="Unassembled WGS sequence"/>
</dbReference>
<sequence length="152" mass="16126">MLQCSHQYRVLPEFCPFFVNCLSHANQHSSYTSFADISGNLILSRSSHRSYSSTRSNVRVCQVGKKAVASSYSYSMRNAPFEVTLASPSPTVTPTGQAVHVCGTPGAIDTNVLGGITYLSPLNSTRATPSNTTILSQMNLLSADASSAAGAM</sequence>
<evidence type="ECO:0000313" key="2">
    <source>
        <dbReference type="Proteomes" id="UP000053342"/>
    </source>
</evidence>
<protein>
    <submittedName>
        <fullName evidence="1">Uncharacterized protein</fullName>
    </submittedName>
</protein>
<dbReference type="HOGENOM" id="CLU_1722388_0_0_1"/>
<dbReference type="GeneID" id="27360713"/>
<keyword evidence="2" id="KW-1185">Reference proteome</keyword>
<dbReference type="AlphaFoldDB" id="A0A0D2D8K9"/>
<accession>A0A0D2D8K9</accession>
<organism evidence="1 2">
    <name type="scientific">Exophiala oligosperma</name>
    <dbReference type="NCBI Taxonomy" id="215243"/>
    <lineage>
        <taxon>Eukaryota</taxon>
        <taxon>Fungi</taxon>
        <taxon>Dikarya</taxon>
        <taxon>Ascomycota</taxon>
        <taxon>Pezizomycotina</taxon>
        <taxon>Eurotiomycetes</taxon>
        <taxon>Chaetothyriomycetidae</taxon>
        <taxon>Chaetothyriales</taxon>
        <taxon>Herpotrichiellaceae</taxon>
        <taxon>Exophiala</taxon>
    </lineage>
</organism>
<dbReference type="EMBL" id="KN847340">
    <property type="protein sequence ID" value="KIW38800.1"/>
    <property type="molecule type" value="Genomic_DNA"/>
</dbReference>
<gene>
    <name evidence="1" type="ORF">PV06_08639</name>
</gene>
<proteinExistence type="predicted"/>
<evidence type="ECO:0000313" key="1">
    <source>
        <dbReference type="EMBL" id="KIW38800.1"/>
    </source>
</evidence>
<dbReference type="VEuPathDB" id="FungiDB:PV06_08639"/>
<reference evidence="1 2" key="1">
    <citation type="submission" date="2015-01" db="EMBL/GenBank/DDBJ databases">
        <title>The Genome Sequence of Exophiala oligosperma CBS72588.</title>
        <authorList>
            <consortium name="The Broad Institute Genomics Platform"/>
            <person name="Cuomo C."/>
            <person name="de Hoog S."/>
            <person name="Gorbushina A."/>
            <person name="Stielow B."/>
            <person name="Teixiera M."/>
            <person name="Abouelleil A."/>
            <person name="Chapman S.B."/>
            <person name="Priest M."/>
            <person name="Young S.K."/>
            <person name="Wortman J."/>
            <person name="Nusbaum C."/>
            <person name="Birren B."/>
        </authorList>
    </citation>
    <scope>NUCLEOTIDE SEQUENCE [LARGE SCALE GENOMIC DNA]</scope>
    <source>
        <strain evidence="1 2">CBS 72588</strain>
    </source>
</reference>
<dbReference type="RefSeq" id="XP_016259016.1">
    <property type="nucleotide sequence ID" value="XM_016409994.1"/>
</dbReference>
<name>A0A0D2D8K9_9EURO</name>